<feature type="transmembrane region" description="Helical" evidence="1">
    <location>
        <begin position="180"/>
        <end position="197"/>
    </location>
</feature>
<feature type="transmembrane region" description="Helical" evidence="1">
    <location>
        <begin position="105"/>
        <end position="126"/>
    </location>
</feature>
<dbReference type="Pfam" id="PF09925">
    <property type="entry name" value="DUF2157"/>
    <property type="match status" value="1"/>
</dbReference>
<feature type="transmembrane region" description="Helical" evidence="1">
    <location>
        <begin position="253"/>
        <end position="277"/>
    </location>
</feature>
<organism evidence="3 4">
    <name type="scientific">Neoaquamicrobium microcysteis</name>
    <dbReference type="NCBI Taxonomy" id="2682781"/>
    <lineage>
        <taxon>Bacteria</taxon>
        <taxon>Pseudomonadati</taxon>
        <taxon>Pseudomonadota</taxon>
        <taxon>Alphaproteobacteria</taxon>
        <taxon>Hyphomicrobiales</taxon>
        <taxon>Phyllobacteriaceae</taxon>
        <taxon>Neoaquamicrobium</taxon>
    </lineage>
</organism>
<dbReference type="Proteomes" id="UP000323258">
    <property type="component" value="Unassembled WGS sequence"/>
</dbReference>
<dbReference type="RefSeq" id="WP_148915821.1">
    <property type="nucleotide sequence ID" value="NZ_VSZS01000065.1"/>
</dbReference>
<sequence>MASYATKVKRDIARWREAGLIDAPTASALSLDVERNGGGRVSFGSVLSMMAAALFAAAILIFIAANWEAIPRLVRVSMLFATIAAGYLGGAVLKLRGEDAFGQGAWIVAAAAFGASIALIGQMYHMSGDEKQAIFVWGAGTALAAAMLRSGPLNVGAVLLGAVWMLMHGFDHWWSMRELPYAYLLVAVLLYALTFWARSVTSRHLIFLSLILFGFLHYWRDESLATPLVMALLSAGLLAFGEWRPAQAGRWLALGSGLPVHALLGFLTGIGIIQIALVDEQAFLVPSIAAFAGIIAALLLAGQENRMLRWLAYAAFAFQLCFVYMVMLGSMLGTAGFFVLGGLVLSVLAWLITRLERRFAARPLEGMRP</sequence>
<name>A0A5D4GWT7_9HYPH</name>
<dbReference type="AlphaFoldDB" id="A0A5D4GWT7"/>
<comment type="caution">
    <text evidence="3">The sequence shown here is derived from an EMBL/GenBank/DDBJ whole genome shotgun (WGS) entry which is preliminary data.</text>
</comment>
<feature type="transmembrane region" description="Helical" evidence="1">
    <location>
        <begin position="283"/>
        <end position="301"/>
    </location>
</feature>
<reference evidence="3 4" key="1">
    <citation type="submission" date="2019-08" db="EMBL/GenBank/DDBJ databases">
        <authorList>
            <person name="Seo Y.L."/>
        </authorList>
    </citation>
    <scope>NUCLEOTIDE SEQUENCE [LARGE SCALE GENOMIC DNA]</scope>
    <source>
        <strain evidence="3 4">MaA-C15</strain>
    </source>
</reference>
<evidence type="ECO:0000313" key="3">
    <source>
        <dbReference type="EMBL" id="TYR31020.1"/>
    </source>
</evidence>
<keyword evidence="1" id="KW-0472">Membrane</keyword>
<dbReference type="OrthoDB" id="7353197at2"/>
<feature type="transmembrane region" description="Helical" evidence="1">
    <location>
        <begin position="45"/>
        <end position="67"/>
    </location>
</feature>
<feature type="transmembrane region" description="Helical" evidence="1">
    <location>
        <begin position="333"/>
        <end position="352"/>
    </location>
</feature>
<keyword evidence="1" id="KW-0812">Transmembrane</keyword>
<feature type="transmembrane region" description="Helical" evidence="1">
    <location>
        <begin position="73"/>
        <end position="93"/>
    </location>
</feature>
<protein>
    <submittedName>
        <fullName evidence="3">DUF2157 domain-containing protein</fullName>
    </submittedName>
</protein>
<evidence type="ECO:0000256" key="1">
    <source>
        <dbReference type="SAM" id="Phobius"/>
    </source>
</evidence>
<feature type="domain" description="DUF2157" evidence="2">
    <location>
        <begin position="14"/>
        <end position="153"/>
    </location>
</feature>
<proteinExistence type="predicted"/>
<keyword evidence="1" id="KW-1133">Transmembrane helix</keyword>
<evidence type="ECO:0000313" key="4">
    <source>
        <dbReference type="Proteomes" id="UP000323258"/>
    </source>
</evidence>
<gene>
    <name evidence="3" type="ORF">FY036_16430</name>
</gene>
<dbReference type="InterPro" id="IPR018677">
    <property type="entry name" value="DUF2157"/>
</dbReference>
<evidence type="ECO:0000259" key="2">
    <source>
        <dbReference type="Pfam" id="PF09925"/>
    </source>
</evidence>
<feature type="transmembrane region" description="Helical" evidence="1">
    <location>
        <begin position="225"/>
        <end position="241"/>
    </location>
</feature>
<dbReference type="EMBL" id="VSZS01000065">
    <property type="protein sequence ID" value="TYR31020.1"/>
    <property type="molecule type" value="Genomic_DNA"/>
</dbReference>
<feature type="transmembrane region" description="Helical" evidence="1">
    <location>
        <begin position="308"/>
        <end position="327"/>
    </location>
</feature>
<keyword evidence="4" id="KW-1185">Reference proteome</keyword>
<reference evidence="3 4" key="2">
    <citation type="submission" date="2019-09" db="EMBL/GenBank/DDBJ databases">
        <title>Mesorhizobium sp. MaA-C15 isolated from Microcystis aeruginosa.</title>
        <authorList>
            <person name="Jeong S.E."/>
            <person name="Jin H.M."/>
            <person name="Jeon C.O."/>
        </authorList>
    </citation>
    <scope>NUCLEOTIDE SEQUENCE [LARGE SCALE GENOMIC DNA]</scope>
    <source>
        <strain evidence="3 4">MaA-C15</strain>
    </source>
</reference>
<accession>A0A5D4GWT7</accession>
<feature type="transmembrane region" description="Helical" evidence="1">
    <location>
        <begin position="155"/>
        <end position="174"/>
    </location>
</feature>